<comment type="caution">
    <text evidence="1">The sequence shown here is derived from an EMBL/GenBank/DDBJ whole genome shotgun (WGS) entry which is preliminary data.</text>
</comment>
<accession>A0A9X1MHD6</accession>
<reference evidence="1" key="1">
    <citation type="submission" date="2021-11" db="EMBL/GenBank/DDBJ databases">
        <title>Genome sequence.</title>
        <authorList>
            <person name="Sun Q."/>
        </authorList>
    </citation>
    <scope>NUCLEOTIDE SEQUENCE</scope>
    <source>
        <strain evidence="1">JC732</strain>
    </source>
</reference>
<organism evidence="1 2">
    <name type="scientific">Blastopirellula sediminis</name>
    <dbReference type="NCBI Taxonomy" id="2894196"/>
    <lineage>
        <taxon>Bacteria</taxon>
        <taxon>Pseudomonadati</taxon>
        <taxon>Planctomycetota</taxon>
        <taxon>Planctomycetia</taxon>
        <taxon>Pirellulales</taxon>
        <taxon>Pirellulaceae</taxon>
        <taxon>Blastopirellula</taxon>
    </lineage>
</organism>
<dbReference type="RefSeq" id="WP_230214929.1">
    <property type="nucleotide sequence ID" value="NZ_JAJKFT010000002.1"/>
</dbReference>
<protein>
    <submittedName>
        <fullName evidence="1">Uncharacterized protein</fullName>
    </submittedName>
</protein>
<dbReference type="EMBL" id="JAJKFT010000002">
    <property type="protein sequence ID" value="MCC9627113.1"/>
    <property type="molecule type" value="Genomic_DNA"/>
</dbReference>
<name>A0A9X1MHD6_9BACT</name>
<gene>
    <name evidence="1" type="ORF">LOC68_01720</name>
</gene>
<proteinExistence type="predicted"/>
<dbReference type="AlphaFoldDB" id="A0A9X1MHD6"/>
<evidence type="ECO:0000313" key="1">
    <source>
        <dbReference type="EMBL" id="MCC9627113.1"/>
    </source>
</evidence>
<dbReference type="Proteomes" id="UP001139103">
    <property type="component" value="Unassembled WGS sequence"/>
</dbReference>
<keyword evidence="2" id="KW-1185">Reference proteome</keyword>
<sequence>MRIEFRTAADYGKLGGRGEHRWQDQAGELIPPSVRADAEQLTMICGEIERTSVVLKRFGDAWWVLRAQLETATDSTGRAHFTATVAQISTALQSADFPTLLEVVRAQRPNAAGFLQGIETELSFSEVVAPDVWRAIFQIWFQGGSASVSSLERAVAVLVRAGLENVDWIAVFGGKSPRRVYEGTSLVVAHTVPSGEPAESPPLLNQFLQLVAQANGESQGRLLARVAPCDRPAALRLLSGEKPTMTELAQFSWQSRSTLLESPALVPVLIQTIPETQWGTWLLSPAFRIEQLRFLSQSQVLQFERSIVQRLASQVDGSFATVRTLAEVLPETLNYDRLKMLVPLECRQSLEALERKSGDANAAPLDQMLRELPGEMTSQVIPTTVLACGTRCGSSAARSALGKRLVEDGLALETVRYLFGEGTVERNAPQLRQRLAVAAFPAFQIDRILEGFLQSQAGDRSYWSAAIREGLSCGEISPHELLELAVRRRSYELASLCNLQLAQFLKRDEQSLSLPPPQWHPAFDSLIREDLRELMADDGAEPSGLQGNVFQRLGPDPYSADLLAWREELFNWLQRRQDDDEMANLVTRMRNFFSRSKSEPLPPRKLGLFRRMTSRGEVLAQIAVWSTVAPNPDSLRSLTLLCNSPRLSQLEQIWLRSLLLEWGEVGPLPDSFAAADLATILTIRNVDPMSVLRLCLRREASRNTPALLEALLDKLRISLPPPTPLPAHIVQQHRDWIARLRELPGWHDIVIDSTTNFSDSQTAPYAANAR</sequence>
<evidence type="ECO:0000313" key="2">
    <source>
        <dbReference type="Proteomes" id="UP001139103"/>
    </source>
</evidence>